<gene>
    <name evidence="3" type="ORF">GK047_10395</name>
</gene>
<keyword evidence="1" id="KW-0732">Signal</keyword>
<dbReference type="Gene3D" id="3.20.20.80">
    <property type="entry name" value="Glycosidases"/>
    <property type="match status" value="1"/>
</dbReference>
<dbReference type="InterPro" id="IPR011583">
    <property type="entry name" value="Chitinase_II/V-like_cat"/>
</dbReference>
<dbReference type="AlphaFoldDB" id="A0A6G3ZWJ5"/>
<feature type="signal peptide" evidence="1">
    <location>
        <begin position="1"/>
        <end position="24"/>
    </location>
</feature>
<feature type="chain" id="PRO_5026176954" evidence="1">
    <location>
        <begin position="25"/>
        <end position="643"/>
    </location>
</feature>
<keyword evidence="3" id="KW-0378">Hydrolase</keyword>
<dbReference type="SUPFAM" id="SSF51445">
    <property type="entry name" value="(Trans)glycosidases"/>
    <property type="match status" value="1"/>
</dbReference>
<evidence type="ECO:0000259" key="2">
    <source>
        <dbReference type="PROSITE" id="PS51910"/>
    </source>
</evidence>
<proteinExistence type="predicted"/>
<dbReference type="Pfam" id="PF00704">
    <property type="entry name" value="Glyco_hydro_18"/>
    <property type="match status" value="1"/>
</dbReference>
<comment type="caution">
    <text evidence="3">The sequence shown here is derived from an EMBL/GenBank/DDBJ whole genome shotgun (WGS) entry which is preliminary data.</text>
</comment>
<dbReference type="InterPro" id="IPR029070">
    <property type="entry name" value="Chitinase_insertion_sf"/>
</dbReference>
<sequence length="643" mass="73153">MKIGKWMLTSTLLLAIAIPHAANAAGTPITAQTNTDKTTKYRVYQYNQVLMEFAAYKQAESYAKGYTNSHVEEISSRKWLWNNFPRYQVYQLDNTLPEWQFTSLDAAMTEAKKWSYASVRDLQSTGWTWNNYPRFQVYQTDITQDAWKFTTMDEAVAEARKWGGAHIIDLSSNQWVWDNLSSEEKKTIREGALSYKVYQGTFSTDNWEFASLEDAISEALKWGSSTVLNKNSNKIVYSNNKPFKVFQNDSFLQDFTSLNDALNYAQQWGHSAIFMDGHKIWNNFASYQVYQSTKLIGEFQTIPDALSYGAQYSNAAIQTLENRVIWDNFKKLQVWGWNGTSSADTIKTHVNNTLGLDVDSPTYFELSDADGNMKDSSNSDTVKWLQKQGFTVYPLVNNQFNSAITTAFLSNANAQDKFIHALVDRSVQLGVPGINVDFETLAGSDRNAFTAFITKLTAYAHEKNLKISLDLPRGSVKWNHLSAFDHEKLGDIVDYVVIMAYDQFYRGSTSAGSVAGLPWTDGGIQEFLSYGIARDKIILGIPYYVREWKLDASGSLQSNRALLLKDIPALIASKSATQTWDKTYEQYRVEYQEDGFTYVFWLENEATVKARLDLAKKYDIAGVAAWRLGYDQPEIWKTILQAK</sequence>
<feature type="domain" description="GH18" evidence="2">
    <location>
        <begin position="329"/>
        <end position="643"/>
    </location>
</feature>
<dbReference type="EMBL" id="JAAIKC010000003">
    <property type="protein sequence ID" value="NEW06418.1"/>
    <property type="molecule type" value="Genomic_DNA"/>
</dbReference>
<dbReference type="SMART" id="SM00636">
    <property type="entry name" value="Glyco_18"/>
    <property type="match status" value="1"/>
</dbReference>
<dbReference type="InterPro" id="IPR017853">
    <property type="entry name" value="GH"/>
</dbReference>
<name>A0A6G3ZWJ5_9BACL</name>
<dbReference type="PROSITE" id="PS51910">
    <property type="entry name" value="GH18_2"/>
    <property type="match status" value="1"/>
</dbReference>
<dbReference type="RefSeq" id="WP_163945400.1">
    <property type="nucleotide sequence ID" value="NZ_JAAIKC010000003.1"/>
</dbReference>
<evidence type="ECO:0000256" key="1">
    <source>
        <dbReference type="SAM" id="SignalP"/>
    </source>
</evidence>
<dbReference type="PANTHER" id="PTHR46066">
    <property type="entry name" value="CHITINASE DOMAIN-CONTAINING PROTEIN 1 FAMILY MEMBER"/>
    <property type="match status" value="1"/>
</dbReference>
<reference evidence="3" key="1">
    <citation type="submission" date="2020-02" db="EMBL/GenBank/DDBJ databases">
        <authorList>
            <person name="Shen X.-R."/>
            <person name="Zhang Y.-X."/>
        </authorList>
    </citation>
    <scope>NUCLEOTIDE SEQUENCE</scope>
    <source>
        <strain evidence="3">SYP-B3998</strain>
    </source>
</reference>
<protein>
    <submittedName>
        <fullName evidence="3">Glycoside hydrolase family 18</fullName>
    </submittedName>
</protein>
<organism evidence="3">
    <name type="scientific">Paenibacillus sp. SYP-B3998</name>
    <dbReference type="NCBI Taxonomy" id="2678564"/>
    <lineage>
        <taxon>Bacteria</taxon>
        <taxon>Bacillati</taxon>
        <taxon>Bacillota</taxon>
        <taxon>Bacilli</taxon>
        <taxon>Bacillales</taxon>
        <taxon>Paenibacillaceae</taxon>
        <taxon>Paenibacillus</taxon>
    </lineage>
</organism>
<dbReference type="PANTHER" id="PTHR46066:SF2">
    <property type="entry name" value="CHITINASE DOMAIN-CONTAINING PROTEIN 1"/>
    <property type="match status" value="1"/>
</dbReference>
<accession>A0A6G3ZWJ5</accession>
<dbReference type="Gene3D" id="3.10.50.10">
    <property type="match status" value="1"/>
</dbReference>
<dbReference type="GO" id="GO:0008061">
    <property type="term" value="F:chitin binding"/>
    <property type="evidence" value="ECO:0007669"/>
    <property type="project" value="InterPro"/>
</dbReference>
<dbReference type="InterPro" id="IPR001223">
    <property type="entry name" value="Glyco_hydro18_cat"/>
</dbReference>
<dbReference type="GO" id="GO:0016787">
    <property type="term" value="F:hydrolase activity"/>
    <property type="evidence" value="ECO:0007669"/>
    <property type="project" value="UniProtKB-KW"/>
</dbReference>
<evidence type="ECO:0000313" key="3">
    <source>
        <dbReference type="EMBL" id="NEW06418.1"/>
    </source>
</evidence>
<dbReference type="GO" id="GO:0005975">
    <property type="term" value="P:carbohydrate metabolic process"/>
    <property type="evidence" value="ECO:0007669"/>
    <property type="project" value="InterPro"/>
</dbReference>